<dbReference type="EMBL" id="GU474875">
    <property type="protein sequence ID" value="ADI17856.1"/>
    <property type="molecule type" value="Genomic_DNA"/>
</dbReference>
<evidence type="ECO:0000256" key="1">
    <source>
        <dbReference type="SAM" id="MobiDB-lite"/>
    </source>
</evidence>
<protein>
    <submittedName>
        <fullName evidence="2">Uncharacterized protein</fullName>
    </submittedName>
</protein>
<organism evidence="2">
    <name type="scientific">uncultured Rhodospirillales bacterium HF0200_01O14</name>
    <dbReference type="NCBI Taxonomy" id="710787"/>
    <lineage>
        <taxon>Bacteria</taxon>
        <taxon>Pseudomonadati</taxon>
        <taxon>Pseudomonadota</taxon>
        <taxon>Alphaproteobacteria</taxon>
        <taxon>Rhodospirillales</taxon>
        <taxon>environmental samples</taxon>
    </lineage>
</organism>
<feature type="compositionally biased region" description="Basic residues" evidence="1">
    <location>
        <begin position="62"/>
        <end position="71"/>
    </location>
</feature>
<feature type="region of interest" description="Disordered" evidence="1">
    <location>
        <begin position="44"/>
        <end position="71"/>
    </location>
</feature>
<reference evidence="2" key="1">
    <citation type="journal article" date="2011" name="Environ. Microbiol.">
        <title>Time-series analyses of Monterey Bay coastal microbial picoplankton using a 'genome proxy' microarray.</title>
        <authorList>
            <person name="Rich V.I."/>
            <person name="Pham V.D."/>
            <person name="Eppley J."/>
            <person name="Shi Y."/>
            <person name="DeLong E.F."/>
        </authorList>
    </citation>
    <scope>NUCLEOTIDE SEQUENCE</scope>
</reference>
<proteinExistence type="predicted"/>
<accession>E0XTW5</accession>
<name>E0XTW5_9PROT</name>
<sequence length="71" mass="7792">MPSVDASTDCISIANNETVSSLVTSHGRVSCHLVGSYVSETPARTLSDEAPKCPNQCQNPKPRIHRAKRRW</sequence>
<evidence type="ECO:0000313" key="2">
    <source>
        <dbReference type="EMBL" id="ADI17856.1"/>
    </source>
</evidence>
<dbReference type="AlphaFoldDB" id="E0XTW5"/>